<dbReference type="PROSITE" id="PS00039">
    <property type="entry name" value="DEAD_ATP_HELICASE"/>
    <property type="match status" value="1"/>
</dbReference>
<protein>
    <submittedName>
        <fullName evidence="14">ATP-dependent RNA helicase</fullName>
    </submittedName>
</protein>
<dbReference type="InterPro" id="IPR027417">
    <property type="entry name" value="P-loop_NTPase"/>
</dbReference>
<dbReference type="GeneID" id="20564387"/>
<dbReference type="PANTHER" id="PTHR47960">
    <property type="entry name" value="DEAD-BOX ATP-DEPENDENT RNA HELICASE 50"/>
    <property type="match status" value="1"/>
</dbReference>
<feature type="region of interest" description="Disordered" evidence="10">
    <location>
        <begin position="1"/>
        <end position="94"/>
    </location>
</feature>
<feature type="compositionally biased region" description="Low complexity" evidence="10">
    <location>
        <begin position="79"/>
        <end position="90"/>
    </location>
</feature>
<dbReference type="SUPFAM" id="SSF52540">
    <property type="entry name" value="P-loop containing nucleoside triphosphate hydrolases"/>
    <property type="match status" value="1"/>
</dbReference>
<feature type="compositionally biased region" description="Basic and acidic residues" evidence="10">
    <location>
        <begin position="1"/>
        <end position="12"/>
    </location>
</feature>
<evidence type="ECO:0000259" key="11">
    <source>
        <dbReference type="PROSITE" id="PS51192"/>
    </source>
</evidence>
<feature type="domain" description="Helicase C-terminal" evidence="12">
    <location>
        <begin position="321"/>
        <end position="482"/>
    </location>
</feature>
<dbReference type="OrthoDB" id="10265785at2759"/>
<feature type="domain" description="DEAD-box RNA helicase Q" evidence="13">
    <location>
        <begin position="110"/>
        <end position="138"/>
    </location>
</feature>
<sequence>MPMKSMVEDVKKDRKRNGRNSHERTWKKGALQERCEEKKSSSLNDIEEFGNEVRSSKRKGDGNHLCIKDNEKEEKRTESITSGETSSSNRSLEESIKRLLTKDVRPTDNIRWEMFGLRPLLLKRIYTIGYEFPSPVQAASIPRALKGRNLLVRSKNGTGKTASYVIPMLNAINPDELSIQGIILVPIRELALQISRNVKRLSEGMGVASVPVVGGTNMQDDIIRVSNGVHVMVGTPGRIVDLVEKKIGVISKKVILVFDEADKLLDVTFGETVTRLLELLPRERQILLYSATFPYFVTGFIKRYMRDPLCINLMKELAPIGIKQFYTQVKPSEKLICLRSLLLKLKINQCVIFCNNIRTVELLAMRITGMGMPSYFIHSKMTQEDRNIVFHNFLKGKCKILVATDLITRGVDVPNTNYVINFDIPKSPESYLHRIGRAGRFGTRGVAISLVTIEEREMLADIEAKLGKEISPLSDGGLNRLYESNIDKDQE</sequence>
<feature type="domain" description="Helicase ATP-binding" evidence="11">
    <location>
        <begin position="141"/>
        <end position="311"/>
    </location>
</feature>
<dbReference type="GO" id="GO:0016787">
    <property type="term" value="F:hydrolase activity"/>
    <property type="evidence" value="ECO:0007669"/>
    <property type="project" value="UniProtKB-KW"/>
</dbReference>
<evidence type="ECO:0000256" key="6">
    <source>
        <dbReference type="ARBA" id="ARBA00022845"/>
    </source>
</evidence>
<keyword evidence="6" id="KW-0810">Translation regulation</keyword>
<comment type="similarity">
    <text evidence="7">Belongs to the DEAD box helicase family. DDX6/DHH1 subfamily.</text>
</comment>
<dbReference type="SMART" id="SM00487">
    <property type="entry name" value="DEXDc"/>
    <property type="match status" value="1"/>
</dbReference>
<evidence type="ECO:0000256" key="9">
    <source>
        <dbReference type="RuleBase" id="RU000492"/>
    </source>
</evidence>
<reference evidence="14" key="1">
    <citation type="journal article" date="2012" name="Proc. Natl. Acad. Sci. U.S.A.">
        <title>Gain and loss of multiple functionally related, horizontally transferred genes in the reduced genomes of two microsporidian parasites.</title>
        <authorList>
            <person name="Pombert J.-F."/>
            <person name="Selman M."/>
            <person name="Burki F."/>
            <person name="Bardell F.T."/>
            <person name="Farinelli L."/>
            <person name="Solter L.F."/>
            <person name="Whitman D.W."/>
            <person name="Weiss L.M."/>
            <person name="Corradi N."/>
            <person name="Keeling P.J."/>
        </authorList>
    </citation>
    <scope>NUCLEOTIDE SEQUENCE [LARGE SCALE GENOMIC DNA]</scope>
    <source>
        <strain evidence="14">SJ-2008</strain>
    </source>
</reference>
<evidence type="ECO:0000256" key="8">
    <source>
        <dbReference type="PROSITE-ProRule" id="PRU00552"/>
    </source>
</evidence>
<keyword evidence="5 9" id="KW-0067">ATP-binding</keyword>
<dbReference type="Pfam" id="PF00271">
    <property type="entry name" value="Helicase_C"/>
    <property type="match status" value="1"/>
</dbReference>
<dbReference type="InterPro" id="IPR014001">
    <property type="entry name" value="Helicase_ATP-bd"/>
</dbReference>
<feature type="short sequence motif" description="Q motif" evidence="8">
    <location>
        <begin position="110"/>
        <end position="138"/>
    </location>
</feature>
<dbReference type="CDD" id="cd18787">
    <property type="entry name" value="SF2_C_DEAD"/>
    <property type="match status" value="1"/>
</dbReference>
<feature type="compositionally biased region" description="Basic and acidic residues" evidence="10">
    <location>
        <begin position="20"/>
        <end position="40"/>
    </location>
</feature>
<evidence type="ECO:0000256" key="10">
    <source>
        <dbReference type="SAM" id="MobiDB-lite"/>
    </source>
</evidence>
<dbReference type="PROSITE" id="PS51195">
    <property type="entry name" value="Q_MOTIF"/>
    <property type="match status" value="1"/>
</dbReference>
<dbReference type="InterPro" id="IPR000629">
    <property type="entry name" value="RNA-helicase_DEAD-box_CS"/>
</dbReference>
<dbReference type="GO" id="GO:0000932">
    <property type="term" value="C:P-body"/>
    <property type="evidence" value="ECO:0007669"/>
    <property type="project" value="UniProtKB-SubCell"/>
</dbReference>
<dbReference type="Proteomes" id="UP000010094">
    <property type="component" value="Chromosome IXc"/>
</dbReference>
<evidence type="ECO:0000256" key="7">
    <source>
        <dbReference type="ARBA" id="ARBA00038316"/>
    </source>
</evidence>
<dbReference type="EMBL" id="CP003528">
    <property type="protein sequence ID" value="AFN83779.1"/>
    <property type="molecule type" value="Genomic_DNA"/>
</dbReference>
<evidence type="ECO:0000313" key="14">
    <source>
        <dbReference type="EMBL" id="AFN83779.1"/>
    </source>
</evidence>
<keyword evidence="3 9" id="KW-0378">Hydrolase</keyword>
<comment type="subcellular location">
    <subcellularLocation>
        <location evidence="1">Cytoplasm</location>
        <location evidence="1">P-body</location>
    </subcellularLocation>
</comment>
<dbReference type="RefSeq" id="XP_009265276.1">
    <property type="nucleotide sequence ID" value="XM_009267001.1"/>
</dbReference>
<evidence type="ECO:0000256" key="2">
    <source>
        <dbReference type="ARBA" id="ARBA00022741"/>
    </source>
</evidence>
<keyword evidence="4 9" id="KW-0347">Helicase</keyword>
<dbReference type="Pfam" id="PF00270">
    <property type="entry name" value="DEAD"/>
    <property type="match status" value="1"/>
</dbReference>
<name>I7APJ7_ENCRO</name>
<dbReference type="InterPro" id="IPR001650">
    <property type="entry name" value="Helicase_C-like"/>
</dbReference>
<dbReference type="GO" id="GO:0006417">
    <property type="term" value="P:regulation of translation"/>
    <property type="evidence" value="ECO:0007669"/>
    <property type="project" value="UniProtKB-KW"/>
</dbReference>
<evidence type="ECO:0000256" key="1">
    <source>
        <dbReference type="ARBA" id="ARBA00004201"/>
    </source>
</evidence>
<evidence type="ECO:0000256" key="4">
    <source>
        <dbReference type="ARBA" id="ARBA00022806"/>
    </source>
</evidence>
<keyword evidence="2 9" id="KW-0547">Nucleotide-binding</keyword>
<evidence type="ECO:0000256" key="3">
    <source>
        <dbReference type="ARBA" id="ARBA00022801"/>
    </source>
</evidence>
<dbReference type="InterPro" id="IPR011545">
    <property type="entry name" value="DEAD/DEAH_box_helicase_dom"/>
</dbReference>
<feature type="compositionally biased region" description="Basic and acidic residues" evidence="10">
    <location>
        <begin position="54"/>
        <end position="78"/>
    </location>
</feature>
<dbReference type="CDD" id="cd17940">
    <property type="entry name" value="DEADc_DDX6"/>
    <property type="match status" value="1"/>
</dbReference>
<gene>
    <name evidence="14" type="ordered locus">EROM_091630</name>
</gene>
<evidence type="ECO:0000256" key="5">
    <source>
        <dbReference type="ARBA" id="ARBA00022840"/>
    </source>
</evidence>
<dbReference type="AlphaFoldDB" id="I7APJ7"/>
<accession>I7APJ7</accession>
<dbReference type="VEuPathDB" id="MicrosporidiaDB:EROM_091630"/>
<dbReference type="GO" id="GO:0005524">
    <property type="term" value="F:ATP binding"/>
    <property type="evidence" value="ECO:0007669"/>
    <property type="project" value="UniProtKB-KW"/>
</dbReference>
<dbReference type="PROSITE" id="PS51192">
    <property type="entry name" value="HELICASE_ATP_BIND_1"/>
    <property type="match status" value="1"/>
</dbReference>
<dbReference type="KEGG" id="ero:EROM_091630"/>
<dbReference type="GO" id="GO:0003724">
    <property type="term" value="F:RNA helicase activity"/>
    <property type="evidence" value="ECO:0007669"/>
    <property type="project" value="InterPro"/>
</dbReference>
<dbReference type="InterPro" id="IPR014014">
    <property type="entry name" value="RNA_helicase_DEAD_Q_motif"/>
</dbReference>
<dbReference type="HOGENOM" id="CLU_003041_1_0_1"/>
<dbReference type="Gene3D" id="3.40.50.300">
    <property type="entry name" value="P-loop containing nucleotide triphosphate hydrolases"/>
    <property type="match status" value="2"/>
</dbReference>
<organism evidence="14 15">
    <name type="scientific">Encephalitozoon romaleae (strain SJ-2008)</name>
    <name type="common">Microsporidian parasite</name>
    <dbReference type="NCBI Taxonomy" id="1178016"/>
    <lineage>
        <taxon>Eukaryota</taxon>
        <taxon>Fungi</taxon>
        <taxon>Fungi incertae sedis</taxon>
        <taxon>Microsporidia</taxon>
        <taxon>Unikaryonidae</taxon>
        <taxon>Encephalitozoon</taxon>
    </lineage>
</organism>
<evidence type="ECO:0000313" key="15">
    <source>
        <dbReference type="Proteomes" id="UP000010094"/>
    </source>
</evidence>
<proteinExistence type="inferred from homology"/>
<keyword evidence="15" id="KW-1185">Reference proteome</keyword>
<evidence type="ECO:0000259" key="12">
    <source>
        <dbReference type="PROSITE" id="PS51194"/>
    </source>
</evidence>
<dbReference type="PROSITE" id="PS51194">
    <property type="entry name" value="HELICASE_CTER"/>
    <property type="match status" value="1"/>
</dbReference>
<dbReference type="SMART" id="SM00490">
    <property type="entry name" value="HELICc"/>
    <property type="match status" value="1"/>
</dbReference>
<dbReference type="GO" id="GO:0003676">
    <property type="term" value="F:nucleic acid binding"/>
    <property type="evidence" value="ECO:0007669"/>
    <property type="project" value="InterPro"/>
</dbReference>
<evidence type="ECO:0000259" key="13">
    <source>
        <dbReference type="PROSITE" id="PS51195"/>
    </source>
</evidence>